<accession>A0AA39LEC1</accession>
<dbReference type="Proteomes" id="UP001175271">
    <property type="component" value="Unassembled WGS sequence"/>
</dbReference>
<organism evidence="1 2">
    <name type="scientific">Steinernema hermaphroditum</name>
    <dbReference type="NCBI Taxonomy" id="289476"/>
    <lineage>
        <taxon>Eukaryota</taxon>
        <taxon>Metazoa</taxon>
        <taxon>Ecdysozoa</taxon>
        <taxon>Nematoda</taxon>
        <taxon>Chromadorea</taxon>
        <taxon>Rhabditida</taxon>
        <taxon>Tylenchina</taxon>
        <taxon>Panagrolaimomorpha</taxon>
        <taxon>Strongyloidoidea</taxon>
        <taxon>Steinernematidae</taxon>
        <taxon>Steinernema</taxon>
    </lineage>
</organism>
<name>A0AA39LEC1_9BILA</name>
<comment type="caution">
    <text evidence="1">The sequence shown here is derived from an EMBL/GenBank/DDBJ whole genome shotgun (WGS) entry which is preliminary data.</text>
</comment>
<gene>
    <name evidence="1" type="ORF">QR680_000540</name>
</gene>
<proteinExistence type="predicted"/>
<protein>
    <submittedName>
        <fullName evidence="1">Uncharacterized protein</fullName>
    </submittedName>
</protein>
<reference evidence="1" key="1">
    <citation type="submission" date="2023-06" db="EMBL/GenBank/DDBJ databases">
        <title>Genomic analysis of the entomopathogenic nematode Steinernema hermaphroditum.</title>
        <authorList>
            <person name="Schwarz E.M."/>
            <person name="Heppert J.K."/>
            <person name="Baniya A."/>
            <person name="Schwartz H.T."/>
            <person name="Tan C.-H."/>
            <person name="Antoshechkin I."/>
            <person name="Sternberg P.W."/>
            <person name="Goodrich-Blair H."/>
            <person name="Dillman A.R."/>
        </authorList>
    </citation>
    <scope>NUCLEOTIDE SEQUENCE</scope>
    <source>
        <strain evidence="1">PS9179</strain>
        <tissue evidence="1">Whole animal</tissue>
    </source>
</reference>
<dbReference type="EMBL" id="JAUCMV010000005">
    <property type="protein sequence ID" value="KAK0394040.1"/>
    <property type="molecule type" value="Genomic_DNA"/>
</dbReference>
<keyword evidence="2" id="KW-1185">Reference proteome</keyword>
<evidence type="ECO:0000313" key="2">
    <source>
        <dbReference type="Proteomes" id="UP001175271"/>
    </source>
</evidence>
<sequence>MFAKNKFPQMLNNSDGSFGQASCVADVVRHFNATNIEDIQNFLFTENADTNYAALAKISETILSVQAHQIKRIDIGCSVFVAKISLLSTDLMSRVLANSGKGSPSVLFVVAVEAEGIC</sequence>
<dbReference type="AlphaFoldDB" id="A0AA39LEC1"/>
<evidence type="ECO:0000313" key="1">
    <source>
        <dbReference type="EMBL" id="KAK0394040.1"/>
    </source>
</evidence>